<evidence type="ECO:0000313" key="1">
    <source>
        <dbReference type="EMBL" id="OGG93089.1"/>
    </source>
</evidence>
<protein>
    <recommendedName>
        <fullName evidence="3">Rha family transcriptional regulator</fullName>
    </recommendedName>
</protein>
<evidence type="ECO:0000313" key="2">
    <source>
        <dbReference type="Proteomes" id="UP000178449"/>
    </source>
</evidence>
<name>A0A1F6G4Q2_9PROT</name>
<dbReference type="NCBIfam" id="TIGR02681">
    <property type="entry name" value="phage_pRha"/>
    <property type="match status" value="1"/>
</dbReference>
<gene>
    <name evidence="1" type="ORF">A2527_14275</name>
</gene>
<evidence type="ECO:0008006" key="3">
    <source>
        <dbReference type="Google" id="ProtNLM"/>
    </source>
</evidence>
<dbReference type="STRING" id="1817772.A2527_14275"/>
<accession>A0A1F6G4Q2</accession>
<comment type="caution">
    <text evidence="1">The sequence shown here is derived from an EMBL/GenBank/DDBJ whole genome shotgun (WGS) entry which is preliminary data.</text>
</comment>
<dbReference type="EMBL" id="MFNE01000053">
    <property type="protein sequence ID" value="OGG93089.1"/>
    <property type="molecule type" value="Genomic_DNA"/>
</dbReference>
<dbReference type="InterPro" id="IPR014054">
    <property type="entry name" value="Phage_regulatory_Rha"/>
</dbReference>
<reference evidence="1 2" key="1">
    <citation type="journal article" date="2016" name="Nat. Commun.">
        <title>Thousands of microbial genomes shed light on interconnected biogeochemical processes in an aquifer system.</title>
        <authorList>
            <person name="Anantharaman K."/>
            <person name="Brown C.T."/>
            <person name="Hug L.A."/>
            <person name="Sharon I."/>
            <person name="Castelle C.J."/>
            <person name="Probst A.J."/>
            <person name="Thomas B.C."/>
            <person name="Singh A."/>
            <person name="Wilkins M.J."/>
            <person name="Karaoz U."/>
            <person name="Brodie E.L."/>
            <person name="Williams K.H."/>
            <person name="Hubbard S.S."/>
            <person name="Banfield J.F."/>
        </authorList>
    </citation>
    <scope>NUCLEOTIDE SEQUENCE [LARGE SCALE GENOMIC DNA]</scope>
</reference>
<dbReference type="AlphaFoldDB" id="A0A1F6G4Q2"/>
<dbReference type="Pfam" id="PF09669">
    <property type="entry name" value="Phage_pRha"/>
    <property type="match status" value="1"/>
</dbReference>
<proteinExistence type="predicted"/>
<sequence>MKHQTQIQQMPVLAIHGGKATCTSLGLARHFGKRHDHVLAAIKNQFNGPNFGDVNFDQFNRLNFAPVEYQDAKGEKRPAFEITRDGFTLLAMGFTGKKALVWKIKYIQAFNQMEAELLRFKHRPQKASLTNWNAILGLIEKAKIDSPQAEILHQYGFAPDGSLPPEYQQIPPQVAAKLMTLARKANDWARAILKRWLDVDVEPRLGWR</sequence>
<dbReference type="Proteomes" id="UP000178449">
    <property type="component" value="Unassembled WGS sequence"/>
</dbReference>
<organism evidence="1 2">
    <name type="scientific">Candidatus Lambdaproteobacteria bacterium RIFOXYD2_FULL_50_16</name>
    <dbReference type="NCBI Taxonomy" id="1817772"/>
    <lineage>
        <taxon>Bacteria</taxon>
        <taxon>Pseudomonadati</taxon>
        <taxon>Pseudomonadota</taxon>
        <taxon>Candidatus Lambdaproteobacteria</taxon>
    </lineage>
</organism>